<dbReference type="EMBL" id="BK059132">
    <property type="protein sequence ID" value="DAE33234.1"/>
    <property type="molecule type" value="Genomic_DNA"/>
</dbReference>
<sequence>MKERSKLEFPETFKVTSLIESPKQYDVEELIKVIGTKIFDYTNANILVQYNDKILNKFSTEECELQALLDKTPVPHTYNLLLKTKLSDSLSTIICHEMQHFDQYERRDLELVKKDSKLVFL</sequence>
<name>A0A8S5RQ01_9VIRU</name>
<proteinExistence type="predicted"/>
<reference evidence="1" key="1">
    <citation type="journal article" date="2021" name="Proc. Natl. Acad. Sci. U.S.A.">
        <title>A Catalog of Tens of Thousands of Viruses from Human Metagenomes Reveals Hidden Associations with Chronic Diseases.</title>
        <authorList>
            <person name="Tisza M.J."/>
            <person name="Buck C.B."/>
        </authorList>
    </citation>
    <scope>NUCLEOTIDE SEQUENCE</scope>
    <source>
        <strain evidence="1">Ctrcb4</strain>
    </source>
</reference>
<protein>
    <submittedName>
        <fullName evidence="1">Uncharacterized protein</fullName>
    </submittedName>
</protein>
<organism evidence="1">
    <name type="scientific">virus sp. ctrcb4</name>
    <dbReference type="NCBI Taxonomy" id="2825824"/>
    <lineage>
        <taxon>Viruses</taxon>
    </lineage>
</organism>
<evidence type="ECO:0000313" key="1">
    <source>
        <dbReference type="EMBL" id="DAE33234.1"/>
    </source>
</evidence>
<accession>A0A8S5RQ01</accession>